<dbReference type="InterPro" id="IPR052160">
    <property type="entry name" value="Gypsy_RT_Integrase-like"/>
</dbReference>
<keyword evidence="3" id="KW-1185">Reference proteome</keyword>
<gene>
    <name evidence="2" type="ORF">A3Q56_02907</name>
</gene>
<comment type="caution">
    <text evidence="2">The sequence shown here is derived from an EMBL/GenBank/DDBJ whole genome shotgun (WGS) entry which is preliminary data.</text>
</comment>
<proteinExistence type="predicted"/>
<name>A0A177B7F7_9BILA</name>
<evidence type="ECO:0000313" key="2">
    <source>
        <dbReference type="EMBL" id="OAF69354.1"/>
    </source>
</evidence>
<organism evidence="2 3">
    <name type="scientific">Intoshia linei</name>
    <dbReference type="NCBI Taxonomy" id="1819745"/>
    <lineage>
        <taxon>Eukaryota</taxon>
        <taxon>Metazoa</taxon>
        <taxon>Spiralia</taxon>
        <taxon>Lophotrochozoa</taxon>
        <taxon>Mesozoa</taxon>
        <taxon>Orthonectida</taxon>
        <taxon>Rhopaluridae</taxon>
        <taxon>Intoshia</taxon>
    </lineage>
</organism>
<evidence type="ECO:0000259" key="1">
    <source>
        <dbReference type="Pfam" id="PF17921"/>
    </source>
</evidence>
<dbReference type="OrthoDB" id="422540at2759"/>
<dbReference type="Pfam" id="PF17921">
    <property type="entry name" value="Integrase_H2C2"/>
    <property type="match status" value="1"/>
</dbReference>
<dbReference type="AlphaFoldDB" id="A0A177B7F7"/>
<feature type="domain" description="Integrase zinc-binding" evidence="1">
    <location>
        <begin position="126"/>
        <end position="181"/>
    </location>
</feature>
<dbReference type="Gene3D" id="1.10.340.70">
    <property type="match status" value="1"/>
</dbReference>
<dbReference type="PANTHER" id="PTHR47266">
    <property type="entry name" value="ENDONUCLEASE-RELATED"/>
    <property type="match status" value="1"/>
</dbReference>
<dbReference type="InterPro" id="IPR041588">
    <property type="entry name" value="Integrase_H2C2"/>
</dbReference>
<protein>
    <recommendedName>
        <fullName evidence="1">Integrase zinc-binding domain-containing protein</fullName>
    </recommendedName>
</protein>
<dbReference type="EMBL" id="LWCA01000295">
    <property type="protein sequence ID" value="OAF69354.1"/>
    <property type="molecule type" value="Genomic_DNA"/>
</dbReference>
<reference evidence="2 3" key="1">
    <citation type="submission" date="2016-04" db="EMBL/GenBank/DDBJ databases">
        <title>The genome of Intoshia linei affirms orthonectids as highly simplified spiralians.</title>
        <authorList>
            <person name="Mikhailov K.V."/>
            <person name="Slusarev G.S."/>
            <person name="Nikitin M.A."/>
            <person name="Logacheva M.D."/>
            <person name="Penin A."/>
            <person name="Aleoshin V."/>
            <person name="Panchin Y.V."/>
        </authorList>
    </citation>
    <scope>NUCLEOTIDE SEQUENCE [LARGE SCALE GENOMIC DNA]</scope>
    <source>
        <strain evidence="2">Intl2013</strain>
        <tissue evidence="2">Whole animal</tissue>
    </source>
</reference>
<sequence length="222" mass="25843">MRDSTQRDSFVRLINCSIGYIGSTVNLITAAILASLNYTPGHLNDTADILSRSKFTNAIVQNADVFNWKHGQSKDTDCTEAVKILSLNKKLPKSNQYYRYEKKLKAENGLLYYSRPNKLLPVIAMSDRLNIINHYHRSNLYCHAGVTKIYNLIRYLYFWPYMYKNLKKEIVKCDNCNTSKIRNHSKNKPMKPVVTTHFGELWQIDRRYLKIVKTTDIIIVVN</sequence>
<accession>A0A177B7F7</accession>
<dbReference type="Proteomes" id="UP000078046">
    <property type="component" value="Unassembled WGS sequence"/>
</dbReference>
<evidence type="ECO:0000313" key="3">
    <source>
        <dbReference type="Proteomes" id="UP000078046"/>
    </source>
</evidence>